<reference evidence="2 3" key="1">
    <citation type="journal article" date="2018" name="MBio">
        <title>Comparative Genomics Reveals the Core Gene Toolbox for the Fungus-Insect Symbiosis.</title>
        <authorList>
            <person name="Wang Y."/>
            <person name="Stata M."/>
            <person name="Wang W."/>
            <person name="Stajich J.E."/>
            <person name="White M.M."/>
            <person name="Moncalvo J.M."/>
        </authorList>
    </citation>
    <scope>NUCLEOTIDE SEQUENCE [LARGE SCALE GENOMIC DNA]</scope>
    <source>
        <strain evidence="2 3">SC-DP-2</strain>
    </source>
</reference>
<keyword evidence="1" id="KW-1133">Transmembrane helix</keyword>
<organism evidence="2 3">
    <name type="scientific">Smittium megazygosporum</name>
    <dbReference type="NCBI Taxonomy" id="133381"/>
    <lineage>
        <taxon>Eukaryota</taxon>
        <taxon>Fungi</taxon>
        <taxon>Fungi incertae sedis</taxon>
        <taxon>Zoopagomycota</taxon>
        <taxon>Kickxellomycotina</taxon>
        <taxon>Harpellomycetes</taxon>
        <taxon>Harpellales</taxon>
        <taxon>Legeriomycetaceae</taxon>
        <taxon>Smittium</taxon>
    </lineage>
</organism>
<name>A0A2T9ZHL3_9FUNG</name>
<comment type="caution">
    <text evidence="2">The sequence shown here is derived from an EMBL/GenBank/DDBJ whole genome shotgun (WGS) entry which is preliminary data.</text>
</comment>
<keyword evidence="1" id="KW-0812">Transmembrane</keyword>
<evidence type="ECO:0000256" key="1">
    <source>
        <dbReference type="SAM" id="Phobius"/>
    </source>
</evidence>
<protein>
    <recommendedName>
        <fullName evidence="4">Small integral membrane protein 8</fullName>
    </recommendedName>
</protein>
<gene>
    <name evidence="2" type="ORF">BB560_001407</name>
</gene>
<dbReference type="AlphaFoldDB" id="A0A2T9ZHL3"/>
<evidence type="ECO:0000313" key="3">
    <source>
        <dbReference type="Proteomes" id="UP000245609"/>
    </source>
</evidence>
<feature type="transmembrane region" description="Helical" evidence="1">
    <location>
        <begin position="20"/>
        <end position="39"/>
    </location>
</feature>
<evidence type="ECO:0000313" key="2">
    <source>
        <dbReference type="EMBL" id="PVV04096.1"/>
    </source>
</evidence>
<keyword evidence="1" id="KW-0472">Membrane</keyword>
<dbReference type="Proteomes" id="UP000245609">
    <property type="component" value="Unassembled WGS sequence"/>
</dbReference>
<dbReference type="Pfam" id="PF06522">
    <property type="entry name" value="B12D"/>
    <property type="match status" value="1"/>
</dbReference>
<dbReference type="EMBL" id="MBFS01000163">
    <property type="protein sequence ID" value="PVV04096.1"/>
    <property type="molecule type" value="Genomic_DNA"/>
</dbReference>
<proteinExistence type="predicted"/>
<accession>A0A2T9ZHL3</accession>
<sequence length="67" mass="7808">MKFTLPYFKKYWVKTEIYPLYAIIFGATTLAGYTAYTKLSANQIEFNRKRTDRYAVPDGADPNFAKQ</sequence>
<keyword evidence="3" id="KW-1185">Reference proteome</keyword>
<dbReference type="InterPro" id="IPR010530">
    <property type="entry name" value="B12D"/>
</dbReference>
<evidence type="ECO:0008006" key="4">
    <source>
        <dbReference type="Google" id="ProtNLM"/>
    </source>
</evidence>